<dbReference type="Pfam" id="PF13439">
    <property type="entry name" value="Glyco_transf_4"/>
    <property type="match status" value="1"/>
</dbReference>
<sequence>MSIQVSEVPAERPLKILISLLYYVPHYTGYTIHVQDVAEALAARGHEVTVLCARHSLDLPRDETINGVRIVRLWAPIKLSRAMIMPFYPIALYAFMRQYDLIFSNTPMFETWLVAIIATLTGKSVVNTHHGDLILPAGLKNRFIQFVTFQLYKILARKAYRIIAYSQDYADHSYYLRPYMHKVVPNYPPVRIPQPNPERVRELRAQWQKEGGPIIGYSGRFVQEKRPDILIRALEVINRKYPNARIVFAGQYNIPYEDTWQRHQDLVQKYRDQLIFLGVITSREALANFYAALDVMVLPSDTECFALAQVEAMLCGTPVVMSDTPGGRVPVTVTGMGKIAPRGDWRAFGEAICEVIANRERYIRPRHEIEAIFSFERTIDTYERIFREAAQHSRIKTPDFHKRKRKDA</sequence>
<evidence type="ECO:0000259" key="2">
    <source>
        <dbReference type="Pfam" id="PF13439"/>
    </source>
</evidence>
<dbReference type="InterPro" id="IPR028098">
    <property type="entry name" value="Glyco_trans_4-like_N"/>
</dbReference>
<dbReference type="Proteomes" id="UP000229681">
    <property type="component" value="Unassembled WGS sequence"/>
</dbReference>
<dbReference type="InterPro" id="IPR050194">
    <property type="entry name" value="Glycosyltransferase_grp1"/>
</dbReference>
<comment type="caution">
    <text evidence="3">The sequence shown here is derived from an EMBL/GenBank/DDBJ whole genome shotgun (WGS) entry which is preliminary data.</text>
</comment>
<dbReference type="PANTHER" id="PTHR45947:SF3">
    <property type="entry name" value="SULFOQUINOVOSYL TRANSFERASE SQD2"/>
    <property type="match status" value="1"/>
</dbReference>
<dbReference type="InterPro" id="IPR001296">
    <property type="entry name" value="Glyco_trans_1"/>
</dbReference>
<dbReference type="CDD" id="cd03801">
    <property type="entry name" value="GT4_PimA-like"/>
    <property type="match status" value="1"/>
</dbReference>
<dbReference type="PANTHER" id="PTHR45947">
    <property type="entry name" value="SULFOQUINOVOSYL TRANSFERASE SQD2"/>
    <property type="match status" value="1"/>
</dbReference>
<proteinExistence type="predicted"/>
<protein>
    <submittedName>
        <fullName evidence="3">Glycosyltransferase family 1 protein</fullName>
    </submittedName>
</protein>
<reference evidence="3 4" key="1">
    <citation type="submission" date="2017-11" db="EMBL/GenBank/DDBJ databases">
        <title>Evolution of Phototrophy in the Chloroflexi Phylum Driven by Horizontal Gene Transfer.</title>
        <authorList>
            <person name="Ward L.M."/>
            <person name="Hemp J."/>
            <person name="Shih P.M."/>
            <person name="Mcglynn S.E."/>
            <person name="Fischer W."/>
        </authorList>
    </citation>
    <scope>NUCLEOTIDE SEQUENCE [LARGE SCALE GENOMIC DNA]</scope>
    <source>
        <strain evidence="3">JP3_13</strain>
    </source>
</reference>
<evidence type="ECO:0000259" key="1">
    <source>
        <dbReference type="Pfam" id="PF00534"/>
    </source>
</evidence>
<dbReference type="SUPFAM" id="SSF53756">
    <property type="entry name" value="UDP-Glycosyltransferase/glycogen phosphorylase"/>
    <property type="match status" value="1"/>
</dbReference>
<dbReference type="Gene3D" id="3.40.50.2000">
    <property type="entry name" value="Glycogen Phosphorylase B"/>
    <property type="match status" value="2"/>
</dbReference>
<organism evidence="3 4">
    <name type="scientific">Candidatus Thermofonsia Clade 1 bacterium</name>
    <dbReference type="NCBI Taxonomy" id="2364210"/>
    <lineage>
        <taxon>Bacteria</taxon>
        <taxon>Bacillati</taxon>
        <taxon>Chloroflexota</taxon>
        <taxon>Candidatus Thermofontia</taxon>
        <taxon>Candidatus Thermofonsia Clade 1</taxon>
    </lineage>
</organism>
<keyword evidence="3" id="KW-0808">Transferase</keyword>
<dbReference type="GO" id="GO:0016757">
    <property type="term" value="F:glycosyltransferase activity"/>
    <property type="evidence" value="ECO:0007669"/>
    <property type="project" value="InterPro"/>
</dbReference>
<evidence type="ECO:0000313" key="4">
    <source>
        <dbReference type="Proteomes" id="UP000229681"/>
    </source>
</evidence>
<gene>
    <name evidence="3" type="ORF">CUN49_03530</name>
</gene>
<feature type="domain" description="Glycosyl transferase family 1" evidence="1">
    <location>
        <begin position="202"/>
        <end position="362"/>
    </location>
</feature>
<feature type="domain" description="Glycosyltransferase subfamily 4-like N-terminal" evidence="2">
    <location>
        <begin position="29"/>
        <end position="172"/>
    </location>
</feature>
<dbReference type="EMBL" id="PGTM01000029">
    <property type="protein sequence ID" value="PJF36830.1"/>
    <property type="molecule type" value="Genomic_DNA"/>
</dbReference>
<accession>A0A2M8PGZ9</accession>
<name>A0A2M8PGZ9_9CHLR</name>
<evidence type="ECO:0000313" key="3">
    <source>
        <dbReference type="EMBL" id="PJF36830.1"/>
    </source>
</evidence>
<dbReference type="Pfam" id="PF00534">
    <property type="entry name" value="Glycos_transf_1"/>
    <property type="match status" value="1"/>
</dbReference>
<dbReference type="AlphaFoldDB" id="A0A2M8PGZ9"/>